<name>A0ABV9Q378_9BACL</name>
<proteinExistence type="predicted"/>
<evidence type="ECO:0008006" key="3">
    <source>
        <dbReference type="Google" id="ProtNLM"/>
    </source>
</evidence>
<accession>A0ABV9Q378</accession>
<organism evidence="1 2">
    <name type="scientific">Effusibacillus consociatus</name>
    <dbReference type="NCBI Taxonomy" id="1117041"/>
    <lineage>
        <taxon>Bacteria</taxon>
        <taxon>Bacillati</taxon>
        <taxon>Bacillota</taxon>
        <taxon>Bacilli</taxon>
        <taxon>Bacillales</taxon>
        <taxon>Alicyclobacillaceae</taxon>
        <taxon>Effusibacillus</taxon>
    </lineage>
</organism>
<sequence length="174" mass="19242">MVTKARAPIDLEIRPDAGTLRLLRQHKELAPRAIKMGLDAVVTEAVGEVKKTITDIELIDKGRLRASIMGEISPDGKKGIIGSDVKYAAIHEYGGVIKPKRAKMLAFQVQSGSQIVGKSGKRLKNPKKISKWVFAKKVTIKEKRYMRGTIERMQSSGKIESLFAAGVRQAIEKF</sequence>
<dbReference type="Proteomes" id="UP001596002">
    <property type="component" value="Unassembled WGS sequence"/>
</dbReference>
<evidence type="ECO:0000313" key="2">
    <source>
        <dbReference type="Proteomes" id="UP001596002"/>
    </source>
</evidence>
<dbReference type="EMBL" id="JBHSHC010000112">
    <property type="protein sequence ID" value="MFC4768739.1"/>
    <property type="molecule type" value="Genomic_DNA"/>
</dbReference>
<reference evidence="2" key="1">
    <citation type="journal article" date="2019" name="Int. J. Syst. Evol. Microbiol.">
        <title>The Global Catalogue of Microorganisms (GCM) 10K type strain sequencing project: providing services to taxonomists for standard genome sequencing and annotation.</title>
        <authorList>
            <consortium name="The Broad Institute Genomics Platform"/>
            <consortium name="The Broad Institute Genome Sequencing Center for Infectious Disease"/>
            <person name="Wu L."/>
            <person name="Ma J."/>
        </authorList>
    </citation>
    <scope>NUCLEOTIDE SEQUENCE [LARGE SCALE GENOMIC DNA]</scope>
    <source>
        <strain evidence="2">WYCCWR 12678</strain>
    </source>
</reference>
<dbReference type="RefSeq" id="WP_380026684.1">
    <property type="nucleotide sequence ID" value="NZ_JBHSHC010000112.1"/>
</dbReference>
<evidence type="ECO:0000313" key="1">
    <source>
        <dbReference type="EMBL" id="MFC4768739.1"/>
    </source>
</evidence>
<comment type="caution">
    <text evidence="1">The sequence shown here is derived from an EMBL/GenBank/DDBJ whole genome shotgun (WGS) entry which is preliminary data.</text>
</comment>
<gene>
    <name evidence="1" type="ORF">ACFO8Q_15445</name>
</gene>
<protein>
    <recommendedName>
        <fullName evidence="3">HK97 gp10 family phage protein</fullName>
    </recommendedName>
</protein>
<keyword evidence="2" id="KW-1185">Reference proteome</keyword>